<feature type="compositionally biased region" description="Polar residues" evidence="9">
    <location>
        <begin position="201"/>
        <end position="220"/>
    </location>
</feature>
<feature type="region of interest" description="Disordered" evidence="9">
    <location>
        <begin position="1"/>
        <end position="164"/>
    </location>
</feature>
<evidence type="ECO:0000256" key="2">
    <source>
        <dbReference type="ARBA" id="ARBA00006178"/>
    </source>
</evidence>
<evidence type="ECO:0000256" key="4">
    <source>
        <dbReference type="ARBA" id="ARBA00023015"/>
    </source>
</evidence>
<accession>A0A6A6JJL2</accession>
<feature type="region of interest" description="Disordered" evidence="9">
    <location>
        <begin position="421"/>
        <end position="442"/>
    </location>
</feature>
<evidence type="ECO:0000256" key="1">
    <source>
        <dbReference type="ARBA" id="ARBA00004123"/>
    </source>
</evidence>
<evidence type="ECO:0000256" key="8">
    <source>
        <dbReference type="ARBA" id="ARBA00031747"/>
    </source>
</evidence>
<dbReference type="EMBL" id="ML986492">
    <property type="protein sequence ID" value="KAF2276830.1"/>
    <property type="molecule type" value="Genomic_DNA"/>
</dbReference>
<keyword evidence="4" id="KW-0805">Transcription regulation</keyword>
<dbReference type="InterPro" id="IPR007900">
    <property type="entry name" value="TAF4_C"/>
</dbReference>
<keyword evidence="12" id="KW-1185">Reference proteome</keyword>
<feature type="compositionally biased region" description="Pro residues" evidence="9">
    <location>
        <begin position="426"/>
        <end position="437"/>
    </location>
</feature>
<evidence type="ECO:0000259" key="10">
    <source>
        <dbReference type="Pfam" id="PF05236"/>
    </source>
</evidence>
<organism evidence="11 12">
    <name type="scientific">Westerdykella ornata</name>
    <dbReference type="NCBI Taxonomy" id="318751"/>
    <lineage>
        <taxon>Eukaryota</taxon>
        <taxon>Fungi</taxon>
        <taxon>Dikarya</taxon>
        <taxon>Ascomycota</taxon>
        <taxon>Pezizomycotina</taxon>
        <taxon>Dothideomycetes</taxon>
        <taxon>Pleosporomycetidae</taxon>
        <taxon>Pleosporales</taxon>
        <taxon>Sporormiaceae</taxon>
        <taxon>Westerdykella</taxon>
    </lineage>
</organism>
<evidence type="ECO:0000256" key="5">
    <source>
        <dbReference type="ARBA" id="ARBA00023163"/>
    </source>
</evidence>
<dbReference type="GO" id="GO:0006352">
    <property type="term" value="P:DNA-templated transcription initiation"/>
    <property type="evidence" value="ECO:0007669"/>
    <property type="project" value="InterPro"/>
</dbReference>
<feature type="domain" description="Transcription initiation factor TFIID component TAF4 C-terminal" evidence="10">
    <location>
        <begin position="338"/>
        <end position="609"/>
    </location>
</feature>
<evidence type="ECO:0000256" key="9">
    <source>
        <dbReference type="SAM" id="MobiDB-lite"/>
    </source>
</evidence>
<feature type="compositionally biased region" description="Polar residues" evidence="9">
    <location>
        <begin position="1"/>
        <end position="14"/>
    </location>
</feature>
<evidence type="ECO:0000313" key="11">
    <source>
        <dbReference type="EMBL" id="KAF2276830.1"/>
    </source>
</evidence>
<feature type="compositionally biased region" description="Polar residues" evidence="9">
    <location>
        <begin position="92"/>
        <end position="105"/>
    </location>
</feature>
<feature type="compositionally biased region" description="Basic and acidic residues" evidence="9">
    <location>
        <begin position="154"/>
        <end position="164"/>
    </location>
</feature>
<evidence type="ECO:0000256" key="3">
    <source>
        <dbReference type="ARBA" id="ARBA00017306"/>
    </source>
</evidence>
<dbReference type="Proteomes" id="UP000800097">
    <property type="component" value="Unassembled WGS sequence"/>
</dbReference>
<evidence type="ECO:0000256" key="7">
    <source>
        <dbReference type="ARBA" id="ARBA00025346"/>
    </source>
</evidence>
<keyword evidence="6" id="KW-0539">Nucleus</keyword>
<gene>
    <name evidence="11" type="ORF">EI97DRAFT_466945</name>
</gene>
<feature type="compositionally biased region" description="Polar residues" evidence="9">
    <location>
        <begin position="115"/>
        <end position="126"/>
    </location>
</feature>
<keyword evidence="5" id="KW-0804">Transcription</keyword>
<feature type="compositionally biased region" description="Low complexity" evidence="9">
    <location>
        <begin position="17"/>
        <end position="42"/>
    </location>
</feature>
<reference evidence="11" key="1">
    <citation type="journal article" date="2020" name="Stud. Mycol.">
        <title>101 Dothideomycetes genomes: a test case for predicting lifestyles and emergence of pathogens.</title>
        <authorList>
            <person name="Haridas S."/>
            <person name="Albert R."/>
            <person name="Binder M."/>
            <person name="Bloem J."/>
            <person name="Labutti K."/>
            <person name="Salamov A."/>
            <person name="Andreopoulos B."/>
            <person name="Baker S."/>
            <person name="Barry K."/>
            <person name="Bills G."/>
            <person name="Bluhm B."/>
            <person name="Cannon C."/>
            <person name="Castanera R."/>
            <person name="Culley D."/>
            <person name="Daum C."/>
            <person name="Ezra D."/>
            <person name="Gonzalez J."/>
            <person name="Henrissat B."/>
            <person name="Kuo A."/>
            <person name="Liang C."/>
            <person name="Lipzen A."/>
            <person name="Lutzoni F."/>
            <person name="Magnuson J."/>
            <person name="Mondo S."/>
            <person name="Nolan M."/>
            <person name="Ohm R."/>
            <person name="Pangilinan J."/>
            <person name="Park H.-J."/>
            <person name="Ramirez L."/>
            <person name="Alfaro M."/>
            <person name="Sun H."/>
            <person name="Tritt A."/>
            <person name="Yoshinaga Y."/>
            <person name="Zwiers L.-H."/>
            <person name="Turgeon B."/>
            <person name="Goodwin S."/>
            <person name="Spatafora J."/>
            <person name="Crous P."/>
            <person name="Grigoriev I."/>
        </authorList>
    </citation>
    <scope>NUCLEOTIDE SEQUENCE</scope>
    <source>
        <strain evidence="11">CBS 379.55</strain>
    </source>
</reference>
<protein>
    <recommendedName>
        <fullName evidence="3">Transcription initiation factor TFIID subunit 4</fullName>
    </recommendedName>
    <alternativeName>
        <fullName evidence="8">TBP-associated factor 4</fullName>
    </alternativeName>
</protein>
<evidence type="ECO:0000256" key="6">
    <source>
        <dbReference type="ARBA" id="ARBA00023242"/>
    </source>
</evidence>
<sequence length="633" mass="68119">MAHPYNSQYQQNLGNMPPIQTQVHPPQQQQQQQQQPARPFSPHSYQQSPSAMSPTMSGIPPAKRQRVSPHPPSPYTSPFSNSPYAPMHSPYSAGSPQTQTQTNQYFGPPPPSATPAYQTPSFNQPQPYHHPSDTNSRSQQTSMPPPKVPASKAQEGELEKANARDLDVNNISDVLTGSGIDLRAEEEYLTQSFGARKEDTSFSQTSGSTLSPHGSFNQWGQAGAHGAFQGTGPLSQKPLTEEELKAELLRKHERAARALAEAAQAPLTDPFLLAANVRQRIAQRAYQHGIQVNLEGVFDRIPDAPQNVKRSAVTGPNGETIIALQSDSLLNQNAPFVELLSLISLAAEERARTVLEDAFALAQTRQITSHGIVPPSLADIAQANGEVKSVTALPTNISKTAWEGPDGVVSTKAVARSNHIGSARLPTPPTEAPPTPQPTISFSNPIANALKRKVNEDYNYEKARIAKRQKRLQGSAAATPEVPSAAPIVPEKMTKKERDRLNKAGQTEEVLHRKANETASMALGGKKKYAWMSAGSGGGGGFGSGASTPRLSAAAAGSGASTPAQPQVDRALLGTRRNYGGPLESSDYARKIQIRDIIHVLDLDGKQKKTLVSILARLKSTDKDEDKRPVSAR</sequence>
<feature type="compositionally biased region" description="Polar residues" evidence="9">
    <location>
        <begin position="133"/>
        <end position="142"/>
    </location>
</feature>
<feature type="compositionally biased region" description="Polar residues" evidence="9">
    <location>
        <begin position="43"/>
        <end position="56"/>
    </location>
</feature>
<comment type="function">
    <text evidence="7">Functions as a component of the DNA-binding general transcription factor complex TFIID. Binding of TFIID to a promoter (with or without TATA element) is the initial step in pre-initiation complex (PIC) formation. TFIID plays a key role in the regulation of gene expression by RNA polymerase II through different activities such as transcription activator interaction, core promoter recognition and selectivity, TFIIA and TFIIB interaction, chromatin modification (histone acetylation by TAF1), facilitation of DNA opening and initiation of transcription.</text>
</comment>
<comment type="subcellular location">
    <subcellularLocation>
        <location evidence="1">Nucleus</location>
    </subcellularLocation>
</comment>
<dbReference type="RefSeq" id="XP_033654369.1">
    <property type="nucleotide sequence ID" value="XM_033801564.1"/>
</dbReference>
<dbReference type="Pfam" id="PF05236">
    <property type="entry name" value="TAF4"/>
    <property type="match status" value="1"/>
</dbReference>
<dbReference type="GO" id="GO:0005669">
    <property type="term" value="C:transcription factor TFIID complex"/>
    <property type="evidence" value="ECO:0007669"/>
    <property type="project" value="InterPro"/>
</dbReference>
<dbReference type="OrthoDB" id="21060at2759"/>
<feature type="region of interest" description="Disordered" evidence="9">
    <location>
        <begin position="195"/>
        <end position="235"/>
    </location>
</feature>
<name>A0A6A6JJL2_WESOR</name>
<evidence type="ECO:0000313" key="12">
    <source>
        <dbReference type="Proteomes" id="UP000800097"/>
    </source>
</evidence>
<dbReference type="AlphaFoldDB" id="A0A6A6JJL2"/>
<comment type="similarity">
    <text evidence="2">Belongs to the TAF4 family.</text>
</comment>
<proteinExistence type="inferred from homology"/>
<dbReference type="GeneID" id="54554739"/>